<protein>
    <submittedName>
        <fullName evidence="2">Uncharacterized protein</fullName>
    </submittedName>
</protein>
<organism evidence="2 3">
    <name type="scientific">Ilex paraguariensis</name>
    <name type="common">yerba mate</name>
    <dbReference type="NCBI Taxonomy" id="185542"/>
    <lineage>
        <taxon>Eukaryota</taxon>
        <taxon>Viridiplantae</taxon>
        <taxon>Streptophyta</taxon>
        <taxon>Embryophyta</taxon>
        <taxon>Tracheophyta</taxon>
        <taxon>Spermatophyta</taxon>
        <taxon>Magnoliopsida</taxon>
        <taxon>eudicotyledons</taxon>
        <taxon>Gunneridae</taxon>
        <taxon>Pentapetalae</taxon>
        <taxon>asterids</taxon>
        <taxon>campanulids</taxon>
        <taxon>Aquifoliales</taxon>
        <taxon>Aquifoliaceae</taxon>
        <taxon>Ilex</taxon>
    </lineage>
</organism>
<gene>
    <name evidence="2" type="ORF">ILEXP_LOCUS56470</name>
</gene>
<evidence type="ECO:0000313" key="2">
    <source>
        <dbReference type="EMBL" id="CAK9185989.1"/>
    </source>
</evidence>
<feature type="compositionally biased region" description="Basic and acidic residues" evidence="1">
    <location>
        <begin position="1"/>
        <end position="18"/>
    </location>
</feature>
<evidence type="ECO:0000256" key="1">
    <source>
        <dbReference type="SAM" id="MobiDB-lite"/>
    </source>
</evidence>
<dbReference type="EMBL" id="CAUOFW020009501">
    <property type="protein sequence ID" value="CAK9185989.1"/>
    <property type="molecule type" value="Genomic_DNA"/>
</dbReference>
<reference evidence="2 3" key="1">
    <citation type="submission" date="2024-02" db="EMBL/GenBank/DDBJ databases">
        <authorList>
            <person name="Vignale AGUSTIN F."/>
            <person name="Sosa J E."/>
            <person name="Modenutti C."/>
        </authorList>
    </citation>
    <scope>NUCLEOTIDE SEQUENCE [LARGE SCALE GENOMIC DNA]</scope>
</reference>
<sequence>MSKALGDTRKQLGSDTKGDSGGGPGVLSDARGLPGAVCAASGTSQVVPTSWVVMGKVQQATGAR</sequence>
<dbReference type="AlphaFoldDB" id="A0ABC8UZ88"/>
<feature type="non-terminal residue" evidence="2">
    <location>
        <position position="64"/>
    </location>
</feature>
<name>A0ABC8UZ88_9AQUA</name>
<feature type="region of interest" description="Disordered" evidence="1">
    <location>
        <begin position="1"/>
        <end position="34"/>
    </location>
</feature>
<keyword evidence="3" id="KW-1185">Reference proteome</keyword>
<evidence type="ECO:0000313" key="3">
    <source>
        <dbReference type="Proteomes" id="UP001642360"/>
    </source>
</evidence>
<dbReference type="Proteomes" id="UP001642360">
    <property type="component" value="Unassembled WGS sequence"/>
</dbReference>
<proteinExistence type="predicted"/>
<accession>A0ABC8UZ88</accession>
<comment type="caution">
    <text evidence="2">The sequence shown here is derived from an EMBL/GenBank/DDBJ whole genome shotgun (WGS) entry which is preliminary data.</text>
</comment>